<evidence type="ECO:0000256" key="1">
    <source>
        <dbReference type="SAM" id="MobiDB-lite"/>
    </source>
</evidence>
<dbReference type="InterPro" id="IPR029071">
    <property type="entry name" value="Ubiquitin-like_domsf"/>
</dbReference>
<dbReference type="Gene3D" id="3.10.20.90">
    <property type="entry name" value="Phosphatidylinositol 3-kinase Catalytic Subunit, Chain A, domain 1"/>
    <property type="match status" value="1"/>
</dbReference>
<evidence type="ECO:0000313" key="3">
    <source>
        <dbReference type="Proteomes" id="UP000694865"/>
    </source>
</evidence>
<organism evidence="3 4">
    <name type="scientific">Saccoglossus kowalevskii</name>
    <name type="common">Acorn worm</name>
    <dbReference type="NCBI Taxonomy" id="10224"/>
    <lineage>
        <taxon>Eukaryota</taxon>
        <taxon>Metazoa</taxon>
        <taxon>Hemichordata</taxon>
        <taxon>Enteropneusta</taxon>
        <taxon>Harrimaniidae</taxon>
        <taxon>Saccoglossus</taxon>
    </lineage>
</organism>
<dbReference type="RefSeq" id="XP_002731950.1">
    <property type="nucleotide sequence ID" value="XM_002731904.2"/>
</dbReference>
<dbReference type="SUPFAM" id="SSF54236">
    <property type="entry name" value="Ubiquitin-like"/>
    <property type="match status" value="1"/>
</dbReference>
<evidence type="ECO:0000313" key="4">
    <source>
        <dbReference type="RefSeq" id="XP_002731950.1"/>
    </source>
</evidence>
<accession>A0ABM0GKK9</accession>
<proteinExistence type="predicted"/>
<name>A0ABM0GKK9_SACKO</name>
<feature type="region of interest" description="Disordered" evidence="1">
    <location>
        <begin position="1"/>
        <end position="26"/>
    </location>
</feature>
<gene>
    <name evidence="4" type="primary">LOC100376252</name>
</gene>
<dbReference type="GeneID" id="100376252"/>
<feature type="compositionally biased region" description="Basic and acidic residues" evidence="1">
    <location>
        <begin position="16"/>
        <end position="26"/>
    </location>
</feature>
<dbReference type="CDD" id="cd17058">
    <property type="entry name" value="Ubl_SNRNP25"/>
    <property type="match status" value="1"/>
</dbReference>
<protein>
    <submittedName>
        <fullName evidence="4">U11/U12 small nuclear ribonucleoprotein 25 kDa protein-like</fullName>
    </submittedName>
</protein>
<reference evidence="4" key="1">
    <citation type="submission" date="2025-08" db="UniProtKB">
        <authorList>
            <consortium name="RefSeq"/>
        </authorList>
    </citation>
    <scope>IDENTIFICATION</scope>
    <source>
        <tissue evidence="4">Testes</tissue>
    </source>
</reference>
<keyword evidence="3" id="KW-1185">Reference proteome</keyword>
<dbReference type="Proteomes" id="UP000694865">
    <property type="component" value="Unplaced"/>
</dbReference>
<feature type="domain" description="SNRNP25 ubiquitin-like" evidence="2">
    <location>
        <begin position="71"/>
        <end position="158"/>
    </location>
</feature>
<dbReference type="InterPro" id="IPR040610">
    <property type="entry name" value="SNRNP25_ubiquitin"/>
</dbReference>
<sequence>MDDSSDTELNSVNETSNHDAEESTVSHKRAMEIFNDGMKEILQDPLLSDLPLDVTEEEINHQIALEYGQALTVKVRKQNGEVIPVVVLQGATVRDLRNAIKRHFTMKLEREGGNKFISWRYIWKTYWLCFEEEKLTEINKKIKDYGIRNRDEVTFVKRYRIQ</sequence>
<evidence type="ECO:0000259" key="2">
    <source>
        <dbReference type="Pfam" id="PF18036"/>
    </source>
</evidence>
<dbReference type="PANTHER" id="PTHR14942">
    <property type="entry name" value="U11/U12 SMALL NUCLEAR RIBONUCLEOPROTEIN 25 KDA PROTEIN"/>
    <property type="match status" value="1"/>
</dbReference>
<dbReference type="Pfam" id="PF18036">
    <property type="entry name" value="Ubiquitin_4"/>
    <property type="match status" value="1"/>
</dbReference>
<dbReference type="InterPro" id="IPR039690">
    <property type="entry name" value="SNRNP25"/>
</dbReference>
<dbReference type="PANTHER" id="PTHR14942:SF0">
    <property type="entry name" value="U11_U12 SMALL NUCLEAR RIBONUCLEOPROTEIN 25 KDA PROTEIN"/>
    <property type="match status" value="1"/>
</dbReference>